<dbReference type="EMBL" id="QJKJ01002757">
    <property type="protein sequence ID" value="RDY01481.1"/>
    <property type="molecule type" value="Genomic_DNA"/>
</dbReference>
<comment type="caution">
    <text evidence="1">The sequence shown here is derived from an EMBL/GenBank/DDBJ whole genome shotgun (WGS) entry which is preliminary data.</text>
</comment>
<sequence length="223" mass="25462">MPPYQIVFGKAITYRLKSKIVFTGQSRSVIWLMTKLAKKGNYSCRNWRSCAWKLTRSPGSTRKRIPRKEFRVSQKLRSRWDEPFVITNVFPHGAVELRDKSNNMNFKVNGHQIKLYHEGLTLMMKSSQLRPKLSQPDEFLSKSTPSLHDDSISACQLRLQVPTCSRQRLVRYGLDKALFDTVSAETEGVDPVILSSTTIAMVDGGGSPLLARTLRIMSTKVRW</sequence>
<evidence type="ECO:0000313" key="1">
    <source>
        <dbReference type="EMBL" id="RDY01481.1"/>
    </source>
</evidence>
<protein>
    <submittedName>
        <fullName evidence="1">Uncharacterized protein</fullName>
    </submittedName>
</protein>
<proteinExistence type="predicted"/>
<accession>A0A371HFA9</accession>
<name>A0A371HFA9_MUCPR</name>
<dbReference type="OrthoDB" id="1723222at2759"/>
<dbReference type="AlphaFoldDB" id="A0A371HFA9"/>
<organism evidence="1 2">
    <name type="scientific">Mucuna pruriens</name>
    <name type="common">Velvet bean</name>
    <name type="synonym">Dolichos pruriens</name>
    <dbReference type="NCBI Taxonomy" id="157652"/>
    <lineage>
        <taxon>Eukaryota</taxon>
        <taxon>Viridiplantae</taxon>
        <taxon>Streptophyta</taxon>
        <taxon>Embryophyta</taxon>
        <taxon>Tracheophyta</taxon>
        <taxon>Spermatophyta</taxon>
        <taxon>Magnoliopsida</taxon>
        <taxon>eudicotyledons</taxon>
        <taxon>Gunneridae</taxon>
        <taxon>Pentapetalae</taxon>
        <taxon>rosids</taxon>
        <taxon>fabids</taxon>
        <taxon>Fabales</taxon>
        <taxon>Fabaceae</taxon>
        <taxon>Papilionoideae</taxon>
        <taxon>50 kb inversion clade</taxon>
        <taxon>NPAAA clade</taxon>
        <taxon>indigoferoid/millettioid clade</taxon>
        <taxon>Phaseoleae</taxon>
        <taxon>Mucuna</taxon>
    </lineage>
</organism>
<reference evidence="1" key="1">
    <citation type="submission" date="2018-05" db="EMBL/GenBank/DDBJ databases">
        <title>Draft genome of Mucuna pruriens seed.</title>
        <authorList>
            <person name="Nnadi N.E."/>
            <person name="Vos R."/>
            <person name="Hasami M.H."/>
            <person name="Devisetty U.K."/>
            <person name="Aguiy J.C."/>
        </authorList>
    </citation>
    <scope>NUCLEOTIDE SEQUENCE [LARGE SCALE GENOMIC DNA]</scope>
    <source>
        <strain evidence="1">JCA_2017</strain>
    </source>
</reference>
<feature type="non-terminal residue" evidence="1">
    <location>
        <position position="1"/>
    </location>
</feature>
<gene>
    <name evidence="1" type="ORF">CR513_15182</name>
</gene>
<evidence type="ECO:0000313" key="2">
    <source>
        <dbReference type="Proteomes" id="UP000257109"/>
    </source>
</evidence>
<dbReference type="Proteomes" id="UP000257109">
    <property type="component" value="Unassembled WGS sequence"/>
</dbReference>
<keyword evidence="2" id="KW-1185">Reference proteome</keyword>